<organism evidence="1 2">
    <name type="scientific">Fodinibius salipaludis</name>
    <dbReference type="NCBI Taxonomy" id="2032627"/>
    <lineage>
        <taxon>Bacteria</taxon>
        <taxon>Pseudomonadati</taxon>
        <taxon>Balneolota</taxon>
        <taxon>Balneolia</taxon>
        <taxon>Balneolales</taxon>
        <taxon>Balneolaceae</taxon>
        <taxon>Fodinibius</taxon>
    </lineage>
</organism>
<evidence type="ECO:0000313" key="2">
    <source>
        <dbReference type="Proteomes" id="UP000218831"/>
    </source>
</evidence>
<comment type="caution">
    <text evidence="1">The sequence shown here is derived from an EMBL/GenBank/DDBJ whole genome shotgun (WGS) entry which is preliminary data.</text>
</comment>
<keyword evidence="2" id="KW-1185">Reference proteome</keyword>
<proteinExistence type="predicted"/>
<dbReference type="Proteomes" id="UP000218831">
    <property type="component" value="Unassembled WGS sequence"/>
</dbReference>
<dbReference type="AlphaFoldDB" id="A0A2A2GAG0"/>
<reference evidence="1 2" key="1">
    <citation type="submission" date="2017-08" db="EMBL/GenBank/DDBJ databases">
        <title>Aliifodinibius alkalisoli sp. nov., isolated from saline alkaline soil.</title>
        <authorList>
            <person name="Liu D."/>
            <person name="Zhang G."/>
        </authorList>
    </citation>
    <scope>NUCLEOTIDE SEQUENCE [LARGE SCALE GENOMIC DNA]</scope>
    <source>
        <strain evidence="1 2">WN023</strain>
    </source>
</reference>
<evidence type="ECO:0000313" key="1">
    <source>
        <dbReference type="EMBL" id="PAU94571.1"/>
    </source>
</evidence>
<gene>
    <name evidence="1" type="ORF">CK503_07190</name>
</gene>
<dbReference type="EMBL" id="NSKE01000004">
    <property type="protein sequence ID" value="PAU94571.1"/>
    <property type="molecule type" value="Genomic_DNA"/>
</dbReference>
<sequence length="69" mass="7555">MNMEGPKTVKSAVKNSPPGEGCGYRFGGLAEAMGWIINNFILTHPASAHKNHVLIHSRKVLREGLRESI</sequence>
<protein>
    <submittedName>
        <fullName evidence="1">Uncharacterized protein</fullName>
    </submittedName>
</protein>
<accession>A0A2A2GAG0</accession>
<name>A0A2A2GAG0_9BACT</name>